<dbReference type="KEGG" id="dwd:DSCW_29190"/>
<reference evidence="1 2" key="1">
    <citation type="submission" date="2019-11" db="EMBL/GenBank/DDBJ databases">
        <title>Comparative genomics of hydrocarbon-degrading Desulfosarcina strains.</title>
        <authorList>
            <person name="Watanabe M."/>
            <person name="Kojima H."/>
            <person name="Fukui M."/>
        </authorList>
    </citation>
    <scope>NUCLEOTIDE SEQUENCE [LARGE SCALE GENOMIC DNA]</scope>
    <source>
        <strain evidence="1 2">PP31</strain>
    </source>
</reference>
<accession>A0A5K7Z0K5</accession>
<sequence>MAGSGCERQATKRRKAGTFCEAGGQLFIEKKSVWVYIYRNFMGTIKIKH</sequence>
<organism evidence="1 2">
    <name type="scientific">Desulfosarcina widdelii</name>
    <dbReference type="NCBI Taxonomy" id="947919"/>
    <lineage>
        <taxon>Bacteria</taxon>
        <taxon>Pseudomonadati</taxon>
        <taxon>Thermodesulfobacteriota</taxon>
        <taxon>Desulfobacteria</taxon>
        <taxon>Desulfobacterales</taxon>
        <taxon>Desulfosarcinaceae</taxon>
        <taxon>Desulfosarcina</taxon>
    </lineage>
</organism>
<gene>
    <name evidence="1" type="ORF">DSCW_29190</name>
</gene>
<dbReference type="AlphaFoldDB" id="A0A5K7Z0K5"/>
<proteinExistence type="predicted"/>
<keyword evidence="2" id="KW-1185">Reference proteome</keyword>
<evidence type="ECO:0000313" key="2">
    <source>
        <dbReference type="Proteomes" id="UP000427769"/>
    </source>
</evidence>
<name>A0A5K7Z0K5_9BACT</name>
<dbReference type="EMBL" id="AP021875">
    <property type="protein sequence ID" value="BBO75502.1"/>
    <property type="molecule type" value="Genomic_DNA"/>
</dbReference>
<dbReference type="Proteomes" id="UP000427769">
    <property type="component" value="Chromosome"/>
</dbReference>
<protein>
    <submittedName>
        <fullName evidence="1">Uncharacterized protein</fullName>
    </submittedName>
</protein>
<evidence type="ECO:0000313" key="1">
    <source>
        <dbReference type="EMBL" id="BBO75502.1"/>
    </source>
</evidence>